<dbReference type="PROSITE" id="PS00086">
    <property type="entry name" value="CYTOCHROME_P450"/>
    <property type="match status" value="1"/>
</dbReference>
<dbReference type="PRINTS" id="PR00385">
    <property type="entry name" value="P450"/>
</dbReference>
<dbReference type="InterPro" id="IPR036396">
    <property type="entry name" value="Cyt_P450_sf"/>
</dbReference>
<protein>
    <recommendedName>
        <fullName evidence="7">Cytochrome P450</fullName>
    </recommendedName>
</protein>
<dbReference type="GO" id="GO:0016123">
    <property type="term" value="P:xanthophyll biosynthetic process"/>
    <property type="evidence" value="ECO:0007669"/>
    <property type="project" value="TreeGrafter"/>
</dbReference>
<evidence type="ECO:0000256" key="4">
    <source>
        <dbReference type="SAM" id="MobiDB-lite"/>
    </source>
</evidence>
<dbReference type="InterPro" id="IPR050196">
    <property type="entry name" value="Cytochrome_P450_Monoox"/>
</dbReference>
<dbReference type="GO" id="GO:0010291">
    <property type="term" value="F:beta-carotene 3-hydroxylase activity"/>
    <property type="evidence" value="ECO:0007669"/>
    <property type="project" value="TreeGrafter"/>
</dbReference>
<dbReference type="GO" id="GO:0009507">
    <property type="term" value="C:chloroplast"/>
    <property type="evidence" value="ECO:0007669"/>
    <property type="project" value="TreeGrafter"/>
</dbReference>
<gene>
    <name evidence="5" type="ORF">HXX76_007944</name>
</gene>
<dbReference type="PRINTS" id="PR00463">
    <property type="entry name" value="EP450I"/>
</dbReference>
<evidence type="ECO:0000313" key="6">
    <source>
        <dbReference type="Proteomes" id="UP000650467"/>
    </source>
</evidence>
<name>A0A835W1W7_CHLIN</name>
<dbReference type="EMBL" id="JAEHOC010000017">
    <property type="protein sequence ID" value="KAG2434218.1"/>
    <property type="molecule type" value="Genomic_DNA"/>
</dbReference>
<feature type="compositionally biased region" description="Low complexity" evidence="4">
    <location>
        <begin position="48"/>
        <end position="66"/>
    </location>
</feature>
<comment type="similarity">
    <text evidence="1 3">Belongs to the cytochrome P450 family.</text>
</comment>
<keyword evidence="3" id="KW-0503">Monooxygenase</keyword>
<dbReference type="InterPro" id="IPR002401">
    <property type="entry name" value="Cyt_P450_E_grp-I"/>
</dbReference>
<feature type="binding site" description="axial binding residue" evidence="2">
    <location>
        <position position="521"/>
    </location>
    <ligand>
        <name>heme</name>
        <dbReference type="ChEBI" id="CHEBI:30413"/>
    </ligand>
    <ligandPart>
        <name>Fe</name>
        <dbReference type="ChEBI" id="CHEBI:18248"/>
    </ligandPart>
</feature>
<dbReference type="InterPro" id="IPR017972">
    <property type="entry name" value="Cyt_P450_CS"/>
</dbReference>
<feature type="region of interest" description="Disordered" evidence="4">
    <location>
        <begin position="328"/>
        <end position="347"/>
    </location>
</feature>
<keyword evidence="6" id="KW-1185">Reference proteome</keyword>
<evidence type="ECO:0000313" key="5">
    <source>
        <dbReference type="EMBL" id="KAG2434218.1"/>
    </source>
</evidence>
<keyword evidence="2 3" id="KW-0408">Iron</keyword>
<dbReference type="GO" id="GO:0016705">
    <property type="term" value="F:oxidoreductase activity, acting on paired donors, with incorporation or reduction of molecular oxygen"/>
    <property type="evidence" value="ECO:0007669"/>
    <property type="project" value="InterPro"/>
</dbReference>
<accession>A0A835W1W7</accession>
<dbReference type="OrthoDB" id="1470350at2759"/>
<sequence length="640" mass="66437">MLATGRGSARGAAGSTHTAAAPVRRQWSRTARAVRAAAQSPPPAQDTARGSEAAGPGPSSTSSSAGASWGPLAALLGGGGGPQQQGPTPEVRVPLNNVGKVPIFQLLYDLYCSHGGVFRMHLGPKSFLVLSDPGAVRQVLVGAVDKYSKGILAEILEFVMGNGLLAADGEHWIARRRVVAPALQRKFVSSQVALFGAATAHGLPQLEAAAAAAAAGDTRGGGAASVDMESFFSRLSLDIVGKSVFDYDFDSLRHDDPVIQAVYTVLRESTLRSTAPFPYWKLPGISMLVPRLRDSDAALAIVNDTLDRLIARCKDTLEAEGSIPVPAVSASSAGAASTPSAPSAPLEESSAPTVLHFLLGGGEALNSRQLRDDLMTLLIAGHETTAAALTWALHLLVTHPEVMQRVRDEVDSVLGDKLPGAEDLPLLRYTTRVVNEALRLYPQPPVLIRRAVQDDVLPGGHRVPAGTDLFISVWNLHHSPQLWERPEAFDPDRFGPLDAPPPTEVSTDFRFLPFGGGRRKCVGDMFAIAECVVTLAVLLQRFDFAPDSSFGPVGFKSGATINTSNGLHMIISRRDLTGVPPPAPRAAAAAAAAASTGGCPHAAAAAADAAAASANGCPHTAAAAAGSAAAAGAGTPQPRQ</sequence>
<organism evidence="5 6">
    <name type="scientific">Chlamydomonas incerta</name>
    <dbReference type="NCBI Taxonomy" id="51695"/>
    <lineage>
        <taxon>Eukaryota</taxon>
        <taxon>Viridiplantae</taxon>
        <taxon>Chlorophyta</taxon>
        <taxon>core chlorophytes</taxon>
        <taxon>Chlorophyceae</taxon>
        <taxon>CS clade</taxon>
        <taxon>Chlamydomonadales</taxon>
        <taxon>Chlamydomonadaceae</taxon>
        <taxon>Chlamydomonas</taxon>
    </lineage>
</organism>
<dbReference type="PANTHER" id="PTHR24291">
    <property type="entry name" value="CYTOCHROME P450 FAMILY 4"/>
    <property type="match status" value="1"/>
</dbReference>
<dbReference type="Proteomes" id="UP000650467">
    <property type="component" value="Unassembled WGS sequence"/>
</dbReference>
<comment type="caution">
    <text evidence="5">The sequence shown here is derived from an EMBL/GenBank/DDBJ whole genome shotgun (WGS) entry which is preliminary data.</text>
</comment>
<feature type="compositionally biased region" description="Low complexity" evidence="4">
    <location>
        <begin position="1"/>
        <end position="21"/>
    </location>
</feature>
<dbReference type="SUPFAM" id="SSF48264">
    <property type="entry name" value="Cytochrome P450"/>
    <property type="match status" value="1"/>
</dbReference>
<keyword evidence="3" id="KW-0560">Oxidoreductase</keyword>
<comment type="cofactor">
    <cofactor evidence="2">
        <name>heme</name>
        <dbReference type="ChEBI" id="CHEBI:30413"/>
    </cofactor>
</comment>
<keyword evidence="2 3" id="KW-0349">Heme</keyword>
<dbReference type="InterPro" id="IPR001128">
    <property type="entry name" value="Cyt_P450"/>
</dbReference>
<keyword evidence="2 3" id="KW-0479">Metal-binding</keyword>
<evidence type="ECO:0000256" key="1">
    <source>
        <dbReference type="ARBA" id="ARBA00010617"/>
    </source>
</evidence>
<dbReference type="PANTHER" id="PTHR24291:SF171">
    <property type="entry name" value="PROTEIN LUTEIN DEFICIENT 5, CHLOROPLASTIC"/>
    <property type="match status" value="1"/>
</dbReference>
<dbReference type="Pfam" id="PF00067">
    <property type="entry name" value="p450"/>
    <property type="match status" value="1"/>
</dbReference>
<dbReference type="Gene3D" id="1.10.630.10">
    <property type="entry name" value="Cytochrome P450"/>
    <property type="match status" value="1"/>
</dbReference>
<dbReference type="AlphaFoldDB" id="A0A835W1W7"/>
<feature type="region of interest" description="Disordered" evidence="4">
    <location>
        <begin position="1"/>
        <end position="66"/>
    </location>
</feature>
<proteinExistence type="inferred from homology"/>
<evidence type="ECO:0008006" key="7">
    <source>
        <dbReference type="Google" id="ProtNLM"/>
    </source>
</evidence>
<evidence type="ECO:0000256" key="3">
    <source>
        <dbReference type="RuleBase" id="RU000461"/>
    </source>
</evidence>
<reference evidence="5" key="1">
    <citation type="journal article" date="2020" name="bioRxiv">
        <title>Comparative genomics of Chlamydomonas.</title>
        <authorList>
            <person name="Craig R.J."/>
            <person name="Hasan A.R."/>
            <person name="Ness R.W."/>
            <person name="Keightley P.D."/>
        </authorList>
    </citation>
    <scope>NUCLEOTIDE SEQUENCE</scope>
    <source>
        <strain evidence="5">SAG 7.73</strain>
    </source>
</reference>
<dbReference type="GO" id="GO:0020037">
    <property type="term" value="F:heme binding"/>
    <property type="evidence" value="ECO:0007669"/>
    <property type="project" value="InterPro"/>
</dbReference>
<evidence type="ECO:0000256" key="2">
    <source>
        <dbReference type="PIRSR" id="PIRSR602401-1"/>
    </source>
</evidence>
<dbReference type="GO" id="GO:0005506">
    <property type="term" value="F:iron ion binding"/>
    <property type="evidence" value="ECO:0007669"/>
    <property type="project" value="InterPro"/>
</dbReference>